<gene>
    <name evidence="1" type="ORF">ACFFJ3_03835</name>
</gene>
<evidence type="ECO:0000313" key="1">
    <source>
        <dbReference type="EMBL" id="MFC0225642.1"/>
    </source>
</evidence>
<comment type="caution">
    <text evidence="1">The sequence shown here is derived from an EMBL/GenBank/DDBJ whole genome shotgun (WGS) entry which is preliminary data.</text>
</comment>
<name>A0ABV6E9J5_9GAMM</name>
<evidence type="ECO:0000313" key="2">
    <source>
        <dbReference type="Proteomes" id="UP001589792"/>
    </source>
</evidence>
<keyword evidence="2" id="KW-1185">Reference proteome</keyword>
<sequence length="95" mass="10852">MKKVIFFELKELHKNIAAMSINGEVAGFVVIQKKEDENLFTISHRGKSLGPQHCPSCAFESIARHYERIPADVEIDLIGRQRVINRVEIKVARVH</sequence>
<dbReference type="EMBL" id="JBHLXG010000003">
    <property type="protein sequence ID" value="MFC0225642.1"/>
    <property type="molecule type" value="Genomic_DNA"/>
</dbReference>
<accession>A0ABV6E9J5</accession>
<proteinExistence type="predicted"/>
<dbReference type="Proteomes" id="UP001589792">
    <property type="component" value="Unassembled WGS sequence"/>
</dbReference>
<reference evidence="1 2" key="1">
    <citation type="submission" date="2024-09" db="EMBL/GenBank/DDBJ databases">
        <authorList>
            <person name="Sun Q."/>
            <person name="Mori K."/>
        </authorList>
    </citation>
    <scope>NUCLEOTIDE SEQUENCE [LARGE SCALE GENOMIC DNA]</scope>
    <source>
        <strain evidence="1 2">CCM 8626</strain>
    </source>
</reference>
<organism evidence="1 2">
    <name type="scientific">Serratia aquatilis</name>
    <dbReference type="NCBI Taxonomy" id="1737515"/>
    <lineage>
        <taxon>Bacteria</taxon>
        <taxon>Pseudomonadati</taxon>
        <taxon>Pseudomonadota</taxon>
        <taxon>Gammaproteobacteria</taxon>
        <taxon>Enterobacterales</taxon>
        <taxon>Yersiniaceae</taxon>
        <taxon>Serratia</taxon>
    </lineage>
</organism>
<protein>
    <submittedName>
        <fullName evidence="1">Uncharacterized protein</fullName>
    </submittedName>
</protein>
<dbReference type="RefSeq" id="WP_380673125.1">
    <property type="nucleotide sequence ID" value="NZ_CP173186.1"/>
</dbReference>